<evidence type="ECO:0000259" key="5">
    <source>
        <dbReference type="Pfam" id="PF01416"/>
    </source>
</evidence>
<reference evidence="7" key="1">
    <citation type="journal article" date="2013" name="Proc. Natl. Acad. Sci. U.S.A.">
        <title>Genome structure and metabolic features in the red seaweed Chondrus crispus shed light on evolution of the Archaeplastida.</title>
        <authorList>
            <person name="Collen J."/>
            <person name="Porcel B."/>
            <person name="Carre W."/>
            <person name="Ball S.G."/>
            <person name="Chaparro C."/>
            <person name="Tonon T."/>
            <person name="Barbeyron T."/>
            <person name="Michel G."/>
            <person name="Noel B."/>
            <person name="Valentin K."/>
            <person name="Elias M."/>
            <person name="Artiguenave F."/>
            <person name="Arun A."/>
            <person name="Aury J.M."/>
            <person name="Barbosa-Neto J.F."/>
            <person name="Bothwell J.H."/>
            <person name="Bouget F.Y."/>
            <person name="Brillet L."/>
            <person name="Cabello-Hurtado F."/>
            <person name="Capella-Gutierrez S."/>
            <person name="Charrier B."/>
            <person name="Cladiere L."/>
            <person name="Cock J.M."/>
            <person name="Coelho S.M."/>
            <person name="Colleoni C."/>
            <person name="Czjzek M."/>
            <person name="Da Silva C."/>
            <person name="Delage L."/>
            <person name="Denoeud F."/>
            <person name="Deschamps P."/>
            <person name="Dittami S.M."/>
            <person name="Gabaldon T."/>
            <person name="Gachon C.M."/>
            <person name="Groisillier A."/>
            <person name="Herve C."/>
            <person name="Jabbari K."/>
            <person name="Katinka M."/>
            <person name="Kloareg B."/>
            <person name="Kowalczyk N."/>
            <person name="Labadie K."/>
            <person name="Leblanc C."/>
            <person name="Lopez P.J."/>
            <person name="McLachlan D.H."/>
            <person name="Meslet-Cladiere L."/>
            <person name="Moustafa A."/>
            <person name="Nehr Z."/>
            <person name="Nyvall Collen P."/>
            <person name="Panaud O."/>
            <person name="Partensky F."/>
            <person name="Poulain J."/>
            <person name="Rensing S.A."/>
            <person name="Rousvoal S."/>
            <person name="Samson G."/>
            <person name="Symeonidi A."/>
            <person name="Weissenbach J."/>
            <person name="Zambounis A."/>
            <person name="Wincker P."/>
            <person name="Boyen C."/>
        </authorList>
    </citation>
    <scope>NUCLEOTIDE SEQUENCE [LARGE SCALE GENOMIC DNA]</scope>
    <source>
        <strain evidence="7">cv. Stackhouse</strain>
    </source>
</reference>
<dbReference type="InterPro" id="IPR020103">
    <property type="entry name" value="PsdUridine_synth_cat_dom_sf"/>
</dbReference>
<dbReference type="PhylomeDB" id="R7QCV9"/>
<evidence type="ECO:0000256" key="4">
    <source>
        <dbReference type="SAM" id="MobiDB-lite"/>
    </source>
</evidence>
<evidence type="ECO:0000256" key="2">
    <source>
        <dbReference type="ARBA" id="ARBA00022694"/>
    </source>
</evidence>
<accession>R7QCV9</accession>
<dbReference type="GO" id="GO:0005737">
    <property type="term" value="C:cytoplasm"/>
    <property type="evidence" value="ECO:0007669"/>
    <property type="project" value="TreeGrafter"/>
</dbReference>
<dbReference type="OrthoDB" id="25767at2759"/>
<dbReference type="PANTHER" id="PTHR11142:SF5">
    <property type="entry name" value="TRNA PSEUDOURIDINE(38_39) SYNTHASE"/>
    <property type="match status" value="1"/>
</dbReference>
<dbReference type="Pfam" id="PF01416">
    <property type="entry name" value="PseudoU_synth_1"/>
    <property type="match status" value="1"/>
</dbReference>
<dbReference type="GeneID" id="17323133"/>
<dbReference type="EMBL" id="HG001736">
    <property type="protein sequence ID" value="CDF35598.1"/>
    <property type="molecule type" value="Genomic_DNA"/>
</dbReference>
<feature type="domain" description="Pseudouridine synthase I TruA alpha/beta" evidence="5">
    <location>
        <begin position="266"/>
        <end position="392"/>
    </location>
</feature>
<dbReference type="GO" id="GO:0031119">
    <property type="term" value="P:tRNA pseudouridine synthesis"/>
    <property type="evidence" value="ECO:0007669"/>
    <property type="project" value="TreeGrafter"/>
</dbReference>
<protein>
    <recommendedName>
        <fullName evidence="5">Pseudouridine synthase I TruA alpha/beta domain-containing protein</fullName>
    </recommendedName>
</protein>
<feature type="region of interest" description="Disordered" evidence="4">
    <location>
        <begin position="46"/>
        <end position="81"/>
    </location>
</feature>
<evidence type="ECO:0000313" key="6">
    <source>
        <dbReference type="EMBL" id="CDF35598.1"/>
    </source>
</evidence>
<dbReference type="HAMAP" id="MF_00171">
    <property type="entry name" value="TruA"/>
    <property type="match status" value="1"/>
</dbReference>
<gene>
    <name evidence="6" type="ORF">CHC_T00004120001</name>
</gene>
<sequence>MNPLRGVFTTLSRAMSTRKPYLSERELRSLSHQQLLAYTLTHVPISATAPPKSSPQPPVPPESTDTTDTPTPKRKKRRKEFDMSRYGQRLVALHLVYIGWNFHGFSAQADSKNTIEHHIFAALTKTRLIESRATCEYSRSGRTDVGVSALGQVIGIRLRSNVAPPSTGEKELDYIKILNGNLPQGIRVLAWTPVPDGLTPVPKTYDGDPSPIVGYWKAVKEGKLDIDQSNVRRPSQAFSARFDATHRSYKYFFVRGGLDIMAMKTAAKHFEGTHDFRNFCRIDENITNFERQMYTVDIHSANDQTPITPSVADNLRENDMCYIFVQGQAFLWHQVRCMAAVLFDIGMRREDPVLVKRMLDDVKMGTGAFANGKPQYRMASPTPLLLYACAYPASVVAFPQSFEAGQAPGHAKKSNNQVIQRNSFAKADASLAQSYASVATKAAVLESMLAENDRFVSADGHSSTWNDSGKPFKAYRAARSFVLDLKVGNHVPYSQRPCDDSLFVKQQRAARKKEAKPTNH</sequence>
<dbReference type="InterPro" id="IPR020094">
    <property type="entry name" value="TruA/RsuA/RluB/E/F_N"/>
</dbReference>
<dbReference type="GO" id="GO:1990481">
    <property type="term" value="P:mRNA pseudouridine synthesis"/>
    <property type="evidence" value="ECO:0007669"/>
    <property type="project" value="TreeGrafter"/>
</dbReference>
<dbReference type="Gene3D" id="3.30.70.660">
    <property type="entry name" value="Pseudouridine synthase I, catalytic domain, C-terminal subdomain"/>
    <property type="match status" value="1"/>
</dbReference>
<proteinExistence type="inferred from homology"/>
<keyword evidence="2" id="KW-0819">tRNA processing</keyword>
<evidence type="ECO:0000256" key="3">
    <source>
        <dbReference type="ARBA" id="ARBA00023235"/>
    </source>
</evidence>
<dbReference type="InterPro" id="IPR020095">
    <property type="entry name" value="PsdUridine_synth_TruA_C"/>
</dbReference>
<dbReference type="Proteomes" id="UP000012073">
    <property type="component" value="Unassembled WGS sequence"/>
</dbReference>
<dbReference type="GO" id="GO:0005634">
    <property type="term" value="C:nucleus"/>
    <property type="evidence" value="ECO:0007669"/>
    <property type="project" value="TreeGrafter"/>
</dbReference>
<keyword evidence="3" id="KW-0413">Isomerase</keyword>
<dbReference type="STRING" id="2769.R7QCV9"/>
<keyword evidence="7" id="KW-1185">Reference proteome</keyword>
<dbReference type="KEGG" id="ccp:CHC_T00004120001"/>
<dbReference type="GO" id="GO:0003723">
    <property type="term" value="F:RNA binding"/>
    <property type="evidence" value="ECO:0007669"/>
    <property type="project" value="InterPro"/>
</dbReference>
<dbReference type="PANTHER" id="PTHR11142">
    <property type="entry name" value="PSEUDOURIDYLATE SYNTHASE"/>
    <property type="match status" value="1"/>
</dbReference>
<comment type="similarity">
    <text evidence="1">Belongs to the tRNA pseudouridine synthase TruA family.</text>
</comment>
<evidence type="ECO:0000313" key="7">
    <source>
        <dbReference type="Proteomes" id="UP000012073"/>
    </source>
</evidence>
<dbReference type="GO" id="GO:0009982">
    <property type="term" value="F:pseudouridine synthase activity"/>
    <property type="evidence" value="ECO:0007669"/>
    <property type="project" value="InterPro"/>
</dbReference>
<dbReference type="Gramene" id="CDF35598">
    <property type="protein sequence ID" value="CDF35598"/>
    <property type="gene ID" value="CHC_T00004120001"/>
</dbReference>
<dbReference type="Gene3D" id="3.30.70.580">
    <property type="entry name" value="Pseudouridine synthase I, catalytic domain, N-terminal subdomain"/>
    <property type="match status" value="1"/>
</dbReference>
<organism evidence="6 7">
    <name type="scientific">Chondrus crispus</name>
    <name type="common">Carrageen Irish moss</name>
    <name type="synonym">Polymorpha crispa</name>
    <dbReference type="NCBI Taxonomy" id="2769"/>
    <lineage>
        <taxon>Eukaryota</taxon>
        <taxon>Rhodophyta</taxon>
        <taxon>Florideophyceae</taxon>
        <taxon>Rhodymeniophycidae</taxon>
        <taxon>Gigartinales</taxon>
        <taxon>Gigartinaceae</taxon>
        <taxon>Chondrus</taxon>
    </lineage>
</organism>
<dbReference type="RefSeq" id="XP_005715417.1">
    <property type="nucleotide sequence ID" value="XM_005715360.1"/>
</dbReference>
<dbReference type="SUPFAM" id="SSF55120">
    <property type="entry name" value="Pseudouridine synthase"/>
    <property type="match status" value="2"/>
</dbReference>
<feature type="compositionally biased region" description="Pro residues" evidence="4">
    <location>
        <begin position="52"/>
        <end position="61"/>
    </location>
</feature>
<dbReference type="InterPro" id="IPR001406">
    <property type="entry name" value="PsdUridine_synth_TruA"/>
</dbReference>
<evidence type="ECO:0000256" key="1">
    <source>
        <dbReference type="ARBA" id="ARBA00009375"/>
    </source>
</evidence>
<name>R7QCV9_CHOCR</name>
<dbReference type="InterPro" id="IPR020097">
    <property type="entry name" value="PsdUridine_synth_TruA_a/b_dom"/>
</dbReference>
<dbReference type="AlphaFoldDB" id="R7QCV9"/>